<dbReference type="CDD" id="cd05327">
    <property type="entry name" value="retinol-DH_like_SDR_c_like"/>
    <property type="match status" value="1"/>
</dbReference>
<evidence type="ECO:0008006" key="4">
    <source>
        <dbReference type="Google" id="ProtNLM"/>
    </source>
</evidence>
<keyword evidence="1" id="KW-0560">Oxidoreductase</keyword>
<dbReference type="EMBL" id="HBJA01140288">
    <property type="protein sequence ID" value="CAE0836889.1"/>
    <property type="molecule type" value="Transcribed_RNA"/>
</dbReference>
<name>A0A7S4LL08_9EUGL</name>
<feature type="region of interest" description="Disordered" evidence="2">
    <location>
        <begin position="391"/>
        <end position="413"/>
    </location>
</feature>
<dbReference type="PRINTS" id="PR00081">
    <property type="entry name" value="GDHRDH"/>
</dbReference>
<proteinExistence type="predicted"/>
<protein>
    <recommendedName>
        <fullName evidence="4">Retinol dehydrogenase 12</fullName>
    </recommendedName>
</protein>
<dbReference type="Gene3D" id="3.40.50.720">
    <property type="entry name" value="NAD(P)-binding Rossmann-like Domain"/>
    <property type="match status" value="1"/>
</dbReference>
<dbReference type="InterPro" id="IPR002347">
    <property type="entry name" value="SDR_fam"/>
</dbReference>
<evidence type="ECO:0000256" key="1">
    <source>
        <dbReference type="ARBA" id="ARBA00023002"/>
    </source>
</evidence>
<sequence length="413" mass="45761">MLSIGECSTIVCALIPLLYCSFALIWRLSTLESKPTKKDLKLLAFTIGPWIWLLLRDSGTELSTFRQVGIPILSILLIRETWQELIRGPIPIKQDLKKKVFVVTGANSGCGKETARMLAEWGGIVIMCCRSMSRGEAARQDILKTTKATESDVKLFELDLASRDSIHKFVAIWNAAGIDRIDGLVLNAGVMLSVREETSEGVEMTMMCNHFGHFLLTHLLRPALEKTAEEHDEARIVVVSSGLHKSMSCKGLLTDPDTELEEYGMFKAYGKSKLANMLFAHELSRQLVIAKSKVTCNSLHPGNVKTEVTRNLGPVMAFLNQLFAPFLDLFRKQPHHGAYTPVHVATSPELKGKSGDYFVHCAPAEKSKDADDSEAAEKLWHMSEEVVGILATSNGREAASAEQECNTEDKKEK</sequence>
<organism evidence="3">
    <name type="scientific">Eutreptiella gymnastica</name>
    <dbReference type="NCBI Taxonomy" id="73025"/>
    <lineage>
        <taxon>Eukaryota</taxon>
        <taxon>Discoba</taxon>
        <taxon>Euglenozoa</taxon>
        <taxon>Euglenida</taxon>
        <taxon>Spirocuta</taxon>
        <taxon>Euglenophyceae</taxon>
        <taxon>Eutreptiales</taxon>
        <taxon>Eutreptiaceae</taxon>
        <taxon>Eutreptiella</taxon>
    </lineage>
</organism>
<dbReference type="SUPFAM" id="SSF51735">
    <property type="entry name" value="NAD(P)-binding Rossmann-fold domains"/>
    <property type="match status" value="1"/>
</dbReference>
<evidence type="ECO:0000313" key="3">
    <source>
        <dbReference type="EMBL" id="CAE0836889.1"/>
    </source>
</evidence>
<evidence type="ECO:0000256" key="2">
    <source>
        <dbReference type="SAM" id="MobiDB-lite"/>
    </source>
</evidence>
<dbReference type="GO" id="GO:0016491">
    <property type="term" value="F:oxidoreductase activity"/>
    <property type="evidence" value="ECO:0007669"/>
    <property type="project" value="UniProtKB-KW"/>
</dbReference>
<gene>
    <name evidence="3" type="ORF">EGYM00163_LOCUS48258</name>
</gene>
<dbReference type="AlphaFoldDB" id="A0A7S4LL08"/>
<accession>A0A7S4LL08</accession>
<dbReference type="PANTHER" id="PTHR43157">
    <property type="entry name" value="PHOSPHATIDYLINOSITOL-GLYCAN BIOSYNTHESIS CLASS F PROTEIN-RELATED"/>
    <property type="match status" value="1"/>
</dbReference>
<dbReference type="PANTHER" id="PTHR43157:SF31">
    <property type="entry name" value="PHOSPHATIDYLINOSITOL-GLYCAN BIOSYNTHESIS CLASS F PROTEIN"/>
    <property type="match status" value="1"/>
</dbReference>
<reference evidence="3" key="1">
    <citation type="submission" date="2021-01" db="EMBL/GenBank/DDBJ databases">
        <authorList>
            <person name="Corre E."/>
            <person name="Pelletier E."/>
            <person name="Niang G."/>
            <person name="Scheremetjew M."/>
            <person name="Finn R."/>
            <person name="Kale V."/>
            <person name="Holt S."/>
            <person name="Cochrane G."/>
            <person name="Meng A."/>
            <person name="Brown T."/>
            <person name="Cohen L."/>
        </authorList>
    </citation>
    <scope>NUCLEOTIDE SEQUENCE</scope>
    <source>
        <strain evidence="3">CCMP1594</strain>
    </source>
</reference>
<dbReference type="Pfam" id="PF00106">
    <property type="entry name" value="adh_short"/>
    <property type="match status" value="1"/>
</dbReference>
<dbReference type="InterPro" id="IPR036291">
    <property type="entry name" value="NAD(P)-bd_dom_sf"/>
</dbReference>